<evidence type="ECO:0000259" key="1">
    <source>
        <dbReference type="Pfam" id="PF01206"/>
    </source>
</evidence>
<dbReference type="Gene3D" id="3.30.110.40">
    <property type="entry name" value="TusA-like domain"/>
    <property type="match status" value="1"/>
</dbReference>
<proteinExistence type="predicted"/>
<evidence type="ECO:0000313" key="2">
    <source>
        <dbReference type="EMBL" id="MDZ8119204.1"/>
    </source>
</evidence>
<dbReference type="InterPro" id="IPR036868">
    <property type="entry name" value="TusA-like_sf"/>
</dbReference>
<dbReference type="SUPFAM" id="SSF75169">
    <property type="entry name" value="DsrEFH-like"/>
    <property type="match status" value="1"/>
</dbReference>
<dbReference type="InterPro" id="IPR001455">
    <property type="entry name" value="TusA-like"/>
</dbReference>
<protein>
    <submittedName>
        <fullName evidence="2">DsrE/DsrF/DrsH-like family protein</fullName>
    </submittedName>
</protein>
<name>A0ABU5MYF0_9BACT</name>
<dbReference type="InterPro" id="IPR032836">
    <property type="entry name" value="DsrE2-like"/>
</dbReference>
<dbReference type="Pfam" id="PF01206">
    <property type="entry name" value="TusA"/>
    <property type="match status" value="1"/>
</dbReference>
<dbReference type="PANTHER" id="PTHR34655:SF2">
    <property type="entry name" value="PEROXIREDOXIN FAMILY PROTEIN"/>
    <property type="match status" value="1"/>
</dbReference>
<dbReference type="EMBL" id="JARVCO010000010">
    <property type="protein sequence ID" value="MDZ8119204.1"/>
    <property type="molecule type" value="Genomic_DNA"/>
</dbReference>
<sequence>MDATGLQCPGPIMQLSKAIERIGDGQAVSILSTDPGFAADVPAWCNSTGNIFQSLEPENGSYKAVVIKSSGASCPATAEPADKKFTNVVFSNDLDKALAAFIIANGAAAMGYQVTLFFTFWGLNVLRRNGPVSAKKTLVEKMFGWMMPKGPEKLKLSQMQMGGMGAAMIKGIMKQKNVLSLPELIDEAIGNGVKIVACTMSMDLMGIKSEELIDGIEEGGVAMYIDHIGGNGNLFI</sequence>
<reference evidence="2 3" key="1">
    <citation type="journal article" date="2024" name="Appl. Environ. Microbiol.">
        <title>Pontiella agarivorans sp. nov., a novel marine anaerobic bacterium capable of degrading macroalgal polysaccharides and fixing nitrogen.</title>
        <authorList>
            <person name="Liu N."/>
            <person name="Kivenson V."/>
            <person name="Peng X."/>
            <person name="Cui Z."/>
            <person name="Lankiewicz T.S."/>
            <person name="Gosselin K.M."/>
            <person name="English C.J."/>
            <person name="Blair E.M."/>
            <person name="O'Malley M.A."/>
            <person name="Valentine D.L."/>
        </authorList>
    </citation>
    <scope>NUCLEOTIDE SEQUENCE [LARGE SCALE GENOMIC DNA]</scope>
    <source>
        <strain evidence="2 3">NLcol2</strain>
    </source>
</reference>
<dbReference type="PANTHER" id="PTHR34655">
    <property type="entry name" value="CONSERVED WITHIN P. AEROPHILUM"/>
    <property type="match status" value="1"/>
</dbReference>
<dbReference type="Gene3D" id="3.40.1260.10">
    <property type="entry name" value="DsrEFH-like"/>
    <property type="match status" value="1"/>
</dbReference>
<gene>
    <name evidence="2" type="ORF">P9H32_11270</name>
</gene>
<feature type="domain" description="UPF0033" evidence="1">
    <location>
        <begin position="2"/>
        <end position="68"/>
    </location>
</feature>
<dbReference type="InterPro" id="IPR027396">
    <property type="entry name" value="DsrEFH-like"/>
</dbReference>
<dbReference type="Proteomes" id="UP001290861">
    <property type="component" value="Unassembled WGS sequence"/>
</dbReference>
<dbReference type="SUPFAM" id="SSF64307">
    <property type="entry name" value="SirA-like"/>
    <property type="match status" value="1"/>
</dbReference>
<evidence type="ECO:0000313" key="3">
    <source>
        <dbReference type="Proteomes" id="UP001290861"/>
    </source>
</evidence>
<keyword evidence="3" id="KW-1185">Reference proteome</keyword>
<accession>A0ABU5MYF0</accession>
<dbReference type="Pfam" id="PF13686">
    <property type="entry name" value="DrsE_2"/>
    <property type="match status" value="1"/>
</dbReference>
<comment type="caution">
    <text evidence="2">The sequence shown here is derived from an EMBL/GenBank/DDBJ whole genome shotgun (WGS) entry which is preliminary data.</text>
</comment>
<organism evidence="2 3">
    <name type="scientific">Pontiella agarivorans</name>
    <dbReference type="NCBI Taxonomy" id="3038953"/>
    <lineage>
        <taxon>Bacteria</taxon>
        <taxon>Pseudomonadati</taxon>
        <taxon>Kiritimatiellota</taxon>
        <taxon>Kiritimatiellia</taxon>
        <taxon>Kiritimatiellales</taxon>
        <taxon>Pontiellaceae</taxon>
        <taxon>Pontiella</taxon>
    </lineage>
</organism>